<dbReference type="Proteomes" id="UP000828941">
    <property type="component" value="Chromosome 3"/>
</dbReference>
<organism evidence="1 2">
    <name type="scientific">Bauhinia variegata</name>
    <name type="common">Purple orchid tree</name>
    <name type="synonym">Phanera variegata</name>
    <dbReference type="NCBI Taxonomy" id="167791"/>
    <lineage>
        <taxon>Eukaryota</taxon>
        <taxon>Viridiplantae</taxon>
        <taxon>Streptophyta</taxon>
        <taxon>Embryophyta</taxon>
        <taxon>Tracheophyta</taxon>
        <taxon>Spermatophyta</taxon>
        <taxon>Magnoliopsida</taxon>
        <taxon>eudicotyledons</taxon>
        <taxon>Gunneridae</taxon>
        <taxon>Pentapetalae</taxon>
        <taxon>rosids</taxon>
        <taxon>fabids</taxon>
        <taxon>Fabales</taxon>
        <taxon>Fabaceae</taxon>
        <taxon>Cercidoideae</taxon>
        <taxon>Cercideae</taxon>
        <taxon>Bauhiniinae</taxon>
        <taxon>Bauhinia</taxon>
    </lineage>
</organism>
<dbReference type="EMBL" id="CM039428">
    <property type="protein sequence ID" value="KAI4351087.1"/>
    <property type="molecule type" value="Genomic_DNA"/>
</dbReference>
<accession>A0ACB9PQQ6</accession>
<sequence length="90" mass="9947">MNVQRGIGTCASSRFALFVSVIIDGSITSKGTYRLRLPHQASSDRRQWLGKIYQKGLQSEPATHRKLNGEGGNSPCYTIQLTGWLHGLET</sequence>
<evidence type="ECO:0000313" key="2">
    <source>
        <dbReference type="Proteomes" id="UP000828941"/>
    </source>
</evidence>
<proteinExistence type="predicted"/>
<evidence type="ECO:0000313" key="1">
    <source>
        <dbReference type="EMBL" id="KAI4351087.1"/>
    </source>
</evidence>
<protein>
    <submittedName>
        <fullName evidence="1">Uncharacterized protein</fullName>
    </submittedName>
</protein>
<reference evidence="1 2" key="1">
    <citation type="journal article" date="2022" name="DNA Res.">
        <title>Chromosomal-level genome assembly of the orchid tree Bauhinia variegata (Leguminosae; Cercidoideae) supports the allotetraploid origin hypothesis of Bauhinia.</title>
        <authorList>
            <person name="Zhong Y."/>
            <person name="Chen Y."/>
            <person name="Zheng D."/>
            <person name="Pang J."/>
            <person name="Liu Y."/>
            <person name="Luo S."/>
            <person name="Meng S."/>
            <person name="Qian L."/>
            <person name="Wei D."/>
            <person name="Dai S."/>
            <person name="Zhou R."/>
        </authorList>
    </citation>
    <scope>NUCLEOTIDE SEQUENCE [LARGE SCALE GENOMIC DNA]</scope>
    <source>
        <strain evidence="1">BV-YZ2020</strain>
    </source>
</reference>
<name>A0ACB9PQQ6_BAUVA</name>
<keyword evidence="2" id="KW-1185">Reference proteome</keyword>
<comment type="caution">
    <text evidence="1">The sequence shown here is derived from an EMBL/GenBank/DDBJ whole genome shotgun (WGS) entry which is preliminary data.</text>
</comment>
<gene>
    <name evidence="1" type="ORF">L6164_005473</name>
</gene>